<organism evidence="1 2">
    <name type="scientific">Lacrimispora celerecrescens</name>
    <dbReference type="NCBI Taxonomy" id="29354"/>
    <lineage>
        <taxon>Bacteria</taxon>
        <taxon>Bacillati</taxon>
        <taxon>Bacillota</taxon>
        <taxon>Clostridia</taxon>
        <taxon>Lachnospirales</taxon>
        <taxon>Lachnospiraceae</taxon>
        <taxon>Lacrimispora</taxon>
    </lineage>
</organism>
<gene>
    <name evidence="1" type="ORF">IO98_01985</name>
</gene>
<evidence type="ECO:0000313" key="1">
    <source>
        <dbReference type="EMBL" id="KEZ91481.1"/>
    </source>
</evidence>
<dbReference type="AlphaFoldDB" id="A0A084JR97"/>
<name>A0A084JR97_9FIRM</name>
<reference evidence="1 2" key="1">
    <citation type="submission" date="2014-07" db="EMBL/GenBank/DDBJ databases">
        <title>Draft genome of Clostridium celerecrescens 152B isolated from sediments associated with methane hydrate from Krishna Godavari basin.</title>
        <authorList>
            <person name="Honkalas V.S."/>
            <person name="Dabir A.P."/>
            <person name="Arora P."/>
            <person name="Dhakephalkar P.K."/>
        </authorList>
    </citation>
    <scope>NUCLEOTIDE SEQUENCE [LARGE SCALE GENOMIC DNA]</scope>
    <source>
        <strain evidence="1 2">152B</strain>
    </source>
</reference>
<dbReference type="RefSeq" id="WP_038277465.1">
    <property type="nucleotide sequence ID" value="NZ_JPME01000003.1"/>
</dbReference>
<sequence>MDVKKLNLVNDSSKVTPNYDLRGAQSWIRLFLNRSGKLLIIGQADNNYIYWASLTDQNEREKNEAIFNYIADESLRFDMVSNEWLVFNAAGVPYDELKTWYRTELVRPLEQDMAWKTPFGHYYGKNQAELNGRSFARDVSQYLDVLKKRCRFREANGAYEAVLDYCLGELSGDSGNALYYTQVEDLISMLRQEQYLVLSDQEQIREKYLLVAETAGKLYNQYQSAIR</sequence>
<comment type="caution">
    <text evidence="1">The sequence shown here is derived from an EMBL/GenBank/DDBJ whole genome shotgun (WGS) entry which is preliminary data.</text>
</comment>
<dbReference type="Proteomes" id="UP000028525">
    <property type="component" value="Unassembled WGS sequence"/>
</dbReference>
<protein>
    <submittedName>
        <fullName evidence="1">Uncharacterized protein</fullName>
    </submittedName>
</protein>
<accession>A0A084JR97</accession>
<keyword evidence="2" id="KW-1185">Reference proteome</keyword>
<dbReference type="OrthoDB" id="2041058at2"/>
<dbReference type="EMBL" id="JPME01000003">
    <property type="protein sequence ID" value="KEZ91481.1"/>
    <property type="molecule type" value="Genomic_DNA"/>
</dbReference>
<proteinExistence type="predicted"/>
<evidence type="ECO:0000313" key="2">
    <source>
        <dbReference type="Proteomes" id="UP000028525"/>
    </source>
</evidence>